<keyword evidence="12" id="KW-0732">Signal</keyword>
<dbReference type="SUPFAM" id="SSF56935">
    <property type="entry name" value="Porins"/>
    <property type="match status" value="1"/>
</dbReference>
<dbReference type="InterPro" id="IPR036942">
    <property type="entry name" value="Beta-barrel_TonB_sf"/>
</dbReference>
<keyword evidence="4" id="KW-0410">Iron transport</keyword>
<keyword evidence="7 11" id="KW-0798">TonB box</keyword>
<evidence type="ECO:0000313" key="14">
    <source>
        <dbReference type="EMBL" id="GFE80082.1"/>
    </source>
</evidence>
<dbReference type="Gene3D" id="2.40.170.20">
    <property type="entry name" value="TonB-dependent receptor, beta-barrel domain"/>
    <property type="match status" value="1"/>
</dbReference>
<evidence type="ECO:0000256" key="3">
    <source>
        <dbReference type="ARBA" id="ARBA00022452"/>
    </source>
</evidence>
<evidence type="ECO:0000256" key="2">
    <source>
        <dbReference type="ARBA" id="ARBA00022448"/>
    </source>
</evidence>
<reference evidence="15" key="1">
    <citation type="submission" date="2020-01" db="EMBL/GenBank/DDBJ databases">
        <title>'Steroidobacter agaridevorans' sp. nov., agar-degrading bacteria isolated from rhizosphere soils.</title>
        <authorList>
            <person name="Ikenaga M."/>
            <person name="Kataoka M."/>
            <person name="Murouchi A."/>
            <person name="Katsuragi S."/>
            <person name="Sakai M."/>
        </authorList>
    </citation>
    <scope>NUCLEOTIDE SEQUENCE [LARGE SCALE GENOMIC DNA]</scope>
    <source>
        <strain evidence="15">YU21-B</strain>
    </source>
</reference>
<feature type="chain" id="PRO_5032891073" evidence="12">
    <location>
        <begin position="29"/>
        <end position="1046"/>
    </location>
</feature>
<dbReference type="InterPro" id="IPR011662">
    <property type="entry name" value="Secretin/TonB_short_N"/>
</dbReference>
<dbReference type="GO" id="GO:0009279">
    <property type="term" value="C:cell outer membrane"/>
    <property type="evidence" value="ECO:0007669"/>
    <property type="project" value="UniProtKB-SubCell"/>
</dbReference>
<dbReference type="Proteomes" id="UP000445000">
    <property type="component" value="Unassembled WGS sequence"/>
</dbReference>
<keyword evidence="6" id="KW-0408">Iron</keyword>
<keyword evidence="2 10" id="KW-0813">Transport</keyword>
<keyword evidence="5 10" id="KW-0812">Transmembrane</keyword>
<accession>A0A829YBV0</accession>
<sequence>MRSFTRRTGNFVAAAIVSALGFAATAHAQSQSFDVPAQSAASGVREFAQQAGIQVIVAGTAAHGRTTNKVQGNLDTRSALERLLSGTGLVVRSFDGTVAILDVTADASPDSLEQVLVTGSRIARPDLENPMPVRVLRMDEAERFGHTDLYGALAEVPGIGVGNSLLSSSTSWDSGATFINLRNLGTNRSLTLIDGKRRVSSSARSSAVDIGTIPLGMIERVEIVTGGAAAVYGADAVTGAVNIITKKEINETTLSVKQGVSDRNDADEFQASVSTGFNFGGDRGRVAVGGTYTKTDPLYMYERYDWHYQPFVLANPANRGTSDGVYDNVNLFNYRQHYYAYEPNFWLADEQKRYMLEEGGTVRPMVHDVLYSNGPAQFATGNGGDGRNLTDMSQYRGGEEAITVLGRTEFDITDKLRWAGYFNFAKTDYDGAASYWRDDTRATFFGGAGSAKAYLDNPYLPDSIRAIMEAKGLTSLNIDRTYGNFPVREEDHRRRTSTVGMELSGEIAADINWSAFAQYGRVKDHAIQGNVPWKSHWLAARDVITGPNGTPVCRSEAARAEGCVPLNIFSQIPASEALKNYVMSDRDEYRTTTQQLFGAEIHGSAFQLPAGKIGYAFGVEYRKDTLKNEDDPMALSGELVYGGGPGARSELDVSASVKEVFTEVLVPVLADAPFARRVNLELAYRYSDYNTVGGTNAWKAGLIWEPLQGFSMRGVQSRSVRTPNFGELYEPVFTNTTLGSITDPCMVASYYATAERAANCAALGVPAPGIVDPKVGPHVTTGGNPELGPETSDSLTIGFVWQPSFLPNFDLTVDYWDIDIEDVIYQLSYIQVLNLCVDMPSIDNQYCAAQGRNLTPNVPTSQHGILMPAGAALWVKAQQANISRLYANGVDVSLSYRIDVGPGRLGFRLAGTRLIEDVLETTPGVAAGDQRRDGAYTNPKTRATLTTTYDVGNFGMALSSRYWGKGLGNVLAMSGEQYQDNTVPSVTYHDLSARYTFGGHTVNFAVNNLFDKFPPQMGFGEPGIYFGGQVYDLVGRNYNVGWTYRF</sequence>
<evidence type="ECO:0000256" key="8">
    <source>
        <dbReference type="ARBA" id="ARBA00023136"/>
    </source>
</evidence>
<dbReference type="InterPro" id="IPR039426">
    <property type="entry name" value="TonB-dep_rcpt-like"/>
</dbReference>
<name>A0A829YBV0_9GAMM</name>
<dbReference type="EMBL" id="BLJN01000002">
    <property type="protein sequence ID" value="GFE80082.1"/>
    <property type="molecule type" value="Genomic_DNA"/>
</dbReference>
<gene>
    <name evidence="14" type="primary">btuB_6</name>
    <name evidence="14" type="ORF">GCM10011487_20820</name>
</gene>
<comment type="similarity">
    <text evidence="10 11">Belongs to the TonB-dependent receptor family.</text>
</comment>
<dbReference type="InterPro" id="IPR000531">
    <property type="entry name" value="Beta-barrel_TonB"/>
</dbReference>
<feature type="domain" description="Secretin/TonB short N-terminal" evidence="13">
    <location>
        <begin position="53"/>
        <end position="103"/>
    </location>
</feature>
<evidence type="ECO:0000256" key="12">
    <source>
        <dbReference type="SAM" id="SignalP"/>
    </source>
</evidence>
<dbReference type="GO" id="GO:0006826">
    <property type="term" value="P:iron ion transport"/>
    <property type="evidence" value="ECO:0007669"/>
    <property type="project" value="UniProtKB-KW"/>
</dbReference>
<dbReference type="InterPro" id="IPR012910">
    <property type="entry name" value="Plug_dom"/>
</dbReference>
<keyword evidence="15" id="KW-1185">Reference proteome</keyword>
<keyword evidence="8 10" id="KW-0472">Membrane</keyword>
<evidence type="ECO:0000256" key="1">
    <source>
        <dbReference type="ARBA" id="ARBA00004571"/>
    </source>
</evidence>
<dbReference type="Gene3D" id="3.55.50.30">
    <property type="match status" value="1"/>
</dbReference>
<dbReference type="Pfam" id="PF00593">
    <property type="entry name" value="TonB_dep_Rec_b-barrel"/>
    <property type="match status" value="1"/>
</dbReference>
<keyword evidence="4" id="KW-0406">Ion transport</keyword>
<dbReference type="PROSITE" id="PS52016">
    <property type="entry name" value="TONB_DEPENDENT_REC_3"/>
    <property type="match status" value="1"/>
</dbReference>
<evidence type="ECO:0000256" key="7">
    <source>
        <dbReference type="ARBA" id="ARBA00023077"/>
    </source>
</evidence>
<keyword evidence="3 10" id="KW-1134">Transmembrane beta strand</keyword>
<evidence type="ECO:0000256" key="6">
    <source>
        <dbReference type="ARBA" id="ARBA00023004"/>
    </source>
</evidence>
<evidence type="ECO:0000256" key="11">
    <source>
        <dbReference type="RuleBase" id="RU003357"/>
    </source>
</evidence>
<comment type="caution">
    <text evidence="14">The sequence shown here is derived from an EMBL/GenBank/DDBJ whole genome shotgun (WGS) entry which is preliminary data.</text>
</comment>
<evidence type="ECO:0000256" key="9">
    <source>
        <dbReference type="ARBA" id="ARBA00023237"/>
    </source>
</evidence>
<evidence type="ECO:0000256" key="5">
    <source>
        <dbReference type="ARBA" id="ARBA00022692"/>
    </source>
</evidence>
<evidence type="ECO:0000256" key="4">
    <source>
        <dbReference type="ARBA" id="ARBA00022496"/>
    </source>
</evidence>
<dbReference type="SMART" id="SM00965">
    <property type="entry name" value="STN"/>
    <property type="match status" value="1"/>
</dbReference>
<keyword evidence="9 10" id="KW-0998">Cell outer membrane</keyword>
<feature type="signal peptide" evidence="12">
    <location>
        <begin position="1"/>
        <end position="28"/>
    </location>
</feature>
<dbReference type="PANTHER" id="PTHR47234">
    <property type="match status" value="1"/>
</dbReference>
<organism evidence="14 15">
    <name type="scientific">Steroidobacter agaridevorans</name>
    <dbReference type="NCBI Taxonomy" id="2695856"/>
    <lineage>
        <taxon>Bacteria</taxon>
        <taxon>Pseudomonadati</taxon>
        <taxon>Pseudomonadota</taxon>
        <taxon>Gammaproteobacteria</taxon>
        <taxon>Steroidobacterales</taxon>
        <taxon>Steroidobacteraceae</taxon>
        <taxon>Steroidobacter</taxon>
    </lineage>
</organism>
<evidence type="ECO:0000256" key="10">
    <source>
        <dbReference type="PROSITE-ProRule" id="PRU01360"/>
    </source>
</evidence>
<evidence type="ECO:0000313" key="15">
    <source>
        <dbReference type="Proteomes" id="UP000445000"/>
    </source>
</evidence>
<dbReference type="Pfam" id="PF07715">
    <property type="entry name" value="Plug"/>
    <property type="match status" value="1"/>
</dbReference>
<comment type="subcellular location">
    <subcellularLocation>
        <location evidence="1 10">Cell outer membrane</location>
        <topology evidence="1 10">Multi-pass membrane protein</topology>
    </subcellularLocation>
</comment>
<keyword evidence="14" id="KW-0675">Receptor</keyword>
<dbReference type="PANTHER" id="PTHR47234:SF2">
    <property type="entry name" value="TONB-DEPENDENT RECEPTOR"/>
    <property type="match status" value="1"/>
</dbReference>
<dbReference type="Gene3D" id="2.170.130.10">
    <property type="entry name" value="TonB-dependent receptor, plug domain"/>
    <property type="match status" value="1"/>
</dbReference>
<dbReference type="InterPro" id="IPR037066">
    <property type="entry name" value="Plug_dom_sf"/>
</dbReference>
<evidence type="ECO:0000259" key="13">
    <source>
        <dbReference type="SMART" id="SM00965"/>
    </source>
</evidence>
<dbReference type="RefSeq" id="WP_161811812.1">
    <property type="nucleotide sequence ID" value="NZ_BLJN01000002.1"/>
</dbReference>
<dbReference type="AlphaFoldDB" id="A0A829YBV0"/>
<protein>
    <submittedName>
        <fullName evidence="14">TonB-dependent receptor</fullName>
    </submittedName>
</protein>
<proteinExistence type="inferred from homology"/>